<feature type="region of interest" description="Disordered" evidence="1">
    <location>
        <begin position="131"/>
        <end position="160"/>
    </location>
</feature>
<feature type="domain" description="MADF" evidence="2">
    <location>
        <begin position="18"/>
        <end position="108"/>
    </location>
</feature>
<evidence type="ECO:0000313" key="4">
    <source>
        <dbReference type="RefSeq" id="XP_037896782.1"/>
    </source>
</evidence>
<dbReference type="Pfam" id="PF05347">
    <property type="entry name" value="Complex1_LYR"/>
    <property type="match status" value="1"/>
</dbReference>
<feature type="region of interest" description="Disordered" evidence="1">
    <location>
        <begin position="688"/>
        <end position="709"/>
    </location>
</feature>
<dbReference type="KEGG" id="gfs:119641931"/>
<feature type="compositionally biased region" description="Basic residues" evidence="1">
    <location>
        <begin position="691"/>
        <end position="700"/>
    </location>
</feature>
<dbReference type="InterPro" id="IPR045293">
    <property type="entry name" value="Complex1_LYR_LYRM2"/>
</dbReference>
<dbReference type="PANTHER" id="PTHR21505">
    <property type="entry name" value="MADF DOMAIN-CONTAINING PROTEIN-RELATED"/>
    <property type="match status" value="1"/>
</dbReference>
<dbReference type="Pfam" id="PF10545">
    <property type="entry name" value="MADF_DNA_bdg"/>
    <property type="match status" value="2"/>
</dbReference>
<reference evidence="4" key="1">
    <citation type="submission" date="2025-08" db="UniProtKB">
        <authorList>
            <consortium name="RefSeq"/>
        </authorList>
    </citation>
    <scope>IDENTIFICATION</scope>
    <source>
        <tissue evidence="4">Whole body pupa</tissue>
    </source>
</reference>
<evidence type="ECO:0000313" key="3">
    <source>
        <dbReference type="Proteomes" id="UP000092443"/>
    </source>
</evidence>
<accession>A0A9C5ZHR8</accession>
<feature type="region of interest" description="Disordered" evidence="1">
    <location>
        <begin position="623"/>
        <end position="648"/>
    </location>
</feature>
<feature type="compositionally biased region" description="Polar residues" evidence="1">
    <location>
        <begin position="632"/>
        <end position="648"/>
    </location>
</feature>
<feature type="domain" description="MADF" evidence="2">
    <location>
        <begin position="504"/>
        <end position="595"/>
    </location>
</feature>
<dbReference type="RefSeq" id="XP_037896782.1">
    <property type="nucleotide sequence ID" value="XM_038040854.1"/>
</dbReference>
<keyword evidence="3" id="KW-1185">Reference proteome</keyword>
<dbReference type="InterPro" id="IPR006578">
    <property type="entry name" value="MADF-dom"/>
</dbReference>
<proteinExistence type="predicted"/>
<dbReference type="AlphaFoldDB" id="A0A9C5ZHR8"/>
<gene>
    <name evidence="4" type="primary">LOC119641931</name>
</gene>
<sequence>MANQLNDLRSYSRLWLADFIEMYKAEECLWQPKHPDYSNNSVRNTAYEKLRVKLTEVEPKPDRNLVIRKINSLRSAFRRELRKINARPNYETRLWYYDKLSFIAEHGNPKRLISNVVDEYKPQKRSISLGFEDDDSMEYEDEHQIETNSAHSATQAEMQNETATTTITAVNGDMVTIVKSEDHKQQTNEHQQDITQAQNETTTLHHHHHHHQQQHHHQELHAQTQPQHTTAVKVLEITSLDSNSQREIQQAVNSFEQQHQMQQLQQQQQQQNANQSAAAQLAAQIHQQVPTIQIAREHLQPFFGSAATTYTTTAPTNTQRPHDEYDGIGMNVASKLRLMSTHQRIIAEKLISDVLFNGQLDNLSVNSHLAYFKFKASKKIVIFMLRQEVLKLYRDIFRTIRQVPDVNSRKDLQMWARQDFRSNQQQKDEVAVKMLLQYGRRSLTELKTSLDLSGKNKNRVYSLCICPQLLVENESIANSKTQMLWGMTSQLNDLRSYSRHWLGEFIELYQAEECLWQPKHPDYSNNTARNNAYDKLVIKLKEVESAKADRSMVVRKINSLRSAFRRELRKINARPHYETRLWYYDKLAFIADHGNPKRLIANIVPELKQQKRSISLGFDEDDSMEFEDEQQIEPNSAHSSTQAEMQNETATATITAITNGDVVTIVKSENHKDGHQQDLSQAQNANETATLHHHHHHQQHLHTQTQPQHTTAVKVLEITSLDSNSQREIQQAVNSLEQQHQMQQLQQQQQQQNANQSAAAQLAAQIQQQVPTIQIAREHLQPLFGGAATTTYTATTAPTSTQRPNDEYDGIGINVASKLRIMSAHQRIIAEKLINDVLFNAQLDNLSVNSHLAQ</sequence>
<feature type="compositionally biased region" description="Basic residues" evidence="1">
    <location>
        <begin position="204"/>
        <end position="215"/>
    </location>
</feature>
<dbReference type="SMART" id="SM00595">
    <property type="entry name" value="MADF"/>
    <property type="match status" value="2"/>
</dbReference>
<dbReference type="PANTHER" id="PTHR21505:SF8">
    <property type="entry name" value="DPT-YFP REPRESSOR BY OVEREXPRESSION, ISOFORM D-RELATED"/>
    <property type="match status" value="1"/>
</dbReference>
<dbReference type="InterPro" id="IPR008011">
    <property type="entry name" value="Complex1_LYR_dom"/>
</dbReference>
<dbReference type="PROSITE" id="PS51029">
    <property type="entry name" value="MADF"/>
    <property type="match status" value="2"/>
</dbReference>
<evidence type="ECO:0000259" key="2">
    <source>
        <dbReference type="PROSITE" id="PS51029"/>
    </source>
</evidence>
<dbReference type="GeneID" id="119641931"/>
<dbReference type="Proteomes" id="UP000092443">
    <property type="component" value="Unplaced"/>
</dbReference>
<evidence type="ECO:0000256" key="1">
    <source>
        <dbReference type="SAM" id="MobiDB-lite"/>
    </source>
</evidence>
<protein>
    <submittedName>
        <fullName evidence="4">Uncharacterized protein LOC119641931</fullName>
    </submittedName>
</protein>
<feature type="compositionally biased region" description="Acidic residues" evidence="1">
    <location>
        <begin position="131"/>
        <end position="143"/>
    </location>
</feature>
<feature type="region of interest" description="Disordered" evidence="1">
    <location>
        <begin position="201"/>
        <end position="227"/>
    </location>
</feature>
<organism evidence="3 4">
    <name type="scientific">Glossina fuscipes</name>
    <dbReference type="NCBI Taxonomy" id="7396"/>
    <lineage>
        <taxon>Eukaryota</taxon>
        <taxon>Metazoa</taxon>
        <taxon>Ecdysozoa</taxon>
        <taxon>Arthropoda</taxon>
        <taxon>Hexapoda</taxon>
        <taxon>Insecta</taxon>
        <taxon>Pterygota</taxon>
        <taxon>Neoptera</taxon>
        <taxon>Endopterygota</taxon>
        <taxon>Diptera</taxon>
        <taxon>Brachycera</taxon>
        <taxon>Muscomorpha</taxon>
        <taxon>Hippoboscoidea</taxon>
        <taxon>Glossinidae</taxon>
        <taxon>Glossina</taxon>
    </lineage>
</organism>
<dbReference type="CDD" id="cd20262">
    <property type="entry name" value="Complex1_LYR_LYRM2"/>
    <property type="match status" value="1"/>
</dbReference>
<name>A0A9C5ZHR8_9MUSC</name>
<feature type="compositionally biased region" description="Polar residues" evidence="1">
    <location>
        <begin position="146"/>
        <end position="160"/>
    </location>
</feature>